<evidence type="ECO:0000313" key="1">
    <source>
        <dbReference type="Proteomes" id="UP000504629"/>
    </source>
</evidence>
<dbReference type="AlphaFoldDB" id="A0A6J2JJ55"/>
<dbReference type="CTD" id="5947"/>
<dbReference type="GeneID" id="114242579"/>
<dbReference type="Proteomes" id="UP000504629">
    <property type="component" value="Unplaced"/>
</dbReference>
<dbReference type="OrthoDB" id="5970at2759"/>
<proteinExistence type="predicted"/>
<dbReference type="RefSeq" id="XP_028029591.1">
    <property type="nucleotide sequence ID" value="XM_028173790.1"/>
</dbReference>
<keyword evidence="1" id="KW-1185">Reference proteome</keyword>
<evidence type="ECO:0000313" key="2">
    <source>
        <dbReference type="RefSeq" id="XP_028029591.1"/>
    </source>
</evidence>
<gene>
    <name evidence="2" type="primary">LOC114242579</name>
</gene>
<protein>
    <submittedName>
        <fullName evidence="2">Uncharacterized protein LOC114242579 isoform X4</fullName>
    </submittedName>
</protein>
<accession>A0A6J2JJ55</accession>
<sequence length="90" mass="9397">MLKTLFVDLMEHAAVAPGFVSKCQMVAQGETAAGHAVVVPAADHTLAAGQCLHDGRLQFAVALLLPAVHDHATVAVVLTAKPGIEKLCRF</sequence>
<reference evidence="2" key="1">
    <citation type="submission" date="2025-08" db="UniProtKB">
        <authorList>
            <consortium name="RefSeq"/>
        </authorList>
    </citation>
    <scope>IDENTIFICATION</scope>
    <source>
        <tissue evidence="2">Silk gland</tissue>
    </source>
</reference>
<organism evidence="1 2">
    <name type="scientific">Bombyx mandarina</name>
    <name type="common">Wild silk moth</name>
    <name type="synonym">Wild silkworm</name>
    <dbReference type="NCBI Taxonomy" id="7092"/>
    <lineage>
        <taxon>Eukaryota</taxon>
        <taxon>Metazoa</taxon>
        <taxon>Ecdysozoa</taxon>
        <taxon>Arthropoda</taxon>
        <taxon>Hexapoda</taxon>
        <taxon>Insecta</taxon>
        <taxon>Pterygota</taxon>
        <taxon>Neoptera</taxon>
        <taxon>Endopterygota</taxon>
        <taxon>Lepidoptera</taxon>
        <taxon>Glossata</taxon>
        <taxon>Ditrysia</taxon>
        <taxon>Bombycoidea</taxon>
        <taxon>Bombycidae</taxon>
        <taxon>Bombycinae</taxon>
        <taxon>Bombyx</taxon>
    </lineage>
</organism>
<name>A0A6J2JJ55_BOMMA</name>